<dbReference type="CDD" id="cd00448">
    <property type="entry name" value="YjgF_YER057c_UK114_family"/>
    <property type="match status" value="1"/>
</dbReference>
<evidence type="ECO:0000313" key="3">
    <source>
        <dbReference type="Proteomes" id="UP000782312"/>
    </source>
</evidence>
<dbReference type="GO" id="GO:0005829">
    <property type="term" value="C:cytosol"/>
    <property type="evidence" value="ECO:0007669"/>
    <property type="project" value="TreeGrafter"/>
</dbReference>
<dbReference type="PANTHER" id="PTHR11803">
    <property type="entry name" value="2-IMINOBUTANOATE/2-IMINOPROPANOATE DEAMINASE RIDA"/>
    <property type="match status" value="1"/>
</dbReference>
<name>A0A932I430_UNCTE</name>
<dbReference type="Gene3D" id="3.30.1330.40">
    <property type="entry name" value="RutC-like"/>
    <property type="match status" value="1"/>
</dbReference>
<dbReference type="Proteomes" id="UP000782312">
    <property type="component" value="Unassembled WGS sequence"/>
</dbReference>
<dbReference type="AlphaFoldDB" id="A0A932I430"/>
<protein>
    <submittedName>
        <fullName evidence="2">RidA family protein</fullName>
    </submittedName>
</protein>
<sequence>MPKKIEHLHWPGAPDMWMPYAPAIRVTGGSTVYLAGVTAAPVYHHHPHRPEEFDSMPPGMEGQARAALENLKRGLEAVGATFADVVTASRYVTDLSEQDALNRAWADYFGDARPATTTVQVVRLATDPRCLVEINAVAVVG</sequence>
<proteinExistence type="inferred from homology"/>
<dbReference type="SUPFAM" id="SSF55298">
    <property type="entry name" value="YjgF-like"/>
    <property type="match status" value="1"/>
</dbReference>
<dbReference type="GO" id="GO:0019239">
    <property type="term" value="F:deaminase activity"/>
    <property type="evidence" value="ECO:0007669"/>
    <property type="project" value="TreeGrafter"/>
</dbReference>
<reference evidence="2" key="1">
    <citation type="submission" date="2020-07" db="EMBL/GenBank/DDBJ databases">
        <title>Huge and variable diversity of episymbiotic CPR bacteria and DPANN archaea in groundwater ecosystems.</title>
        <authorList>
            <person name="He C.Y."/>
            <person name="Keren R."/>
            <person name="Whittaker M."/>
            <person name="Farag I.F."/>
            <person name="Doudna J."/>
            <person name="Cate J.H.D."/>
            <person name="Banfield J.F."/>
        </authorList>
    </citation>
    <scope>NUCLEOTIDE SEQUENCE</scope>
    <source>
        <strain evidence="2">NC_groundwater_763_Ag_S-0.2um_68_21</strain>
    </source>
</reference>
<dbReference type="Pfam" id="PF01042">
    <property type="entry name" value="Ribonuc_L-PSP"/>
    <property type="match status" value="1"/>
</dbReference>
<dbReference type="EMBL" id="JACPUR010000035">
    <property type="protein sequence ID" value="MBI3128824.1"/>
    <property type="molecule type" value="Genomic_DNA"/>
</dbReference>
<dbReference type="InterPro" id="IPR035959">
    <property type="entry name" value="RutC-like_sf"/>
</dbReference>
<organism evidence="2 3">
    <name type="scientific">Tectimicrobiota bacterium</name>
    <dbReference type="NCBI Taxonomy" id="2528274"/>
    <lineage>
        <taxon>Bacteria</taxon>
        <taxon>Pseudomonadati</taxon>
        <taxon>Nitrospinota/Tectimicrobiota group</taxon>
        <taxon>Candidatus Tectimicrobiota</taxon>
    </lineage>
</organism>
<dbReference type="PANTHER" id="PTHR11803:SF58">
    <property type="entry name" value="PROTEIN HMF1-RELATED"/>
    <property type="match status" value="1"/>
</dbReference>
<evidence type="ECO:0000313" key="2">
    <source>
        <dbReference type="EMBL" id="MBI3128824.1"/>
    </source>
</evidence>
<comment type="caution">
    <text evidence="2">The sequence shown here is derived from an EMBL/GenBank/DDBJ whole genome shotgun (WGS) entry which is preliminary data.</text>
</comment>
<gene>
    <name evidence="2" type="ORF">HYZ11_14560</name>
</gene>
<accession>A0A932I430</accession>
<comment type="similarity">
    <text evidence="1">Belongs to the RutC family.</text>
</comment>
<dbReference type="InterPro" id="IPR006175">
    <property type="entry name" value="YjgF/YER057c/UK114"/>
</dbReference>
<evidence type="ECO:0000256" key="1">
    <source>
        <dbReference type="ARBA" id="ARBA00010552"/>
    </source>
</evidence>